<dbReference type="InterPro" id="IPR007736">
    <property type="entry name" value="Caleosin-related"/>
</dbReference>
<dbReference type="PANTHER" id="PTHR31495">
    <property type="entry name" value="PEROXYGENASE 3-RELATED"/>
    <property type="match status" value="1"/>
</dbReference>
<dbReference type="GO" id="GO:0004497">
    <property type="term" value="F:monooxygenase activity"/>
    <property type="evidence" value="ECO:0007669"/>
    <property type="project" value="TreeGrafter"/>
</dbReference>
<feature type="compositionally biased region" description="Basic residues" evidence="2">
    <location>
        <begin position="167"/>
        <end position="176"/>
    </location>
</feature>
<evidence type="ECO:0000313" key="3">
    <source>
        <dbReference type="EMBL" id="SPC78850.1"/>
    </source>
</evidence>
<evidence type="ECO:0000256" key="1">
    <source>
        <dbReference type="ARBA" id="ARBA00006765"/>
    </source>
</evidence>
<dbReference type="GO" id="GO:0005509">
    <property type="term" value="F:calcium ion binding"/>
    <property type="evidence" value="ECO:0007669"/>
    <property type="project" value="TreeGrafter"/>
</dbReference>
<feature type="region of interest" description="Disordered" evidence="2">
    <location>
        <begin position="748"/>
        <end position="799"/>
    </location>
</feature>
<name>A0A2N9EVX4_FAGSY</name>
<feature type="region of interest" description="Disordered" evidence="2">
    <location>
        <begin position="154"/>
        <end position="205"/>
    </location>
</feature>
<feature type="compositionally biased region" description="Polar residues" evidence="2">
    <location>
        <begin position="751"/>
        <end position="761"/>
    </location>
</feature>
<feature type="compositionally biased region" description="Basic and acidic residues" evidence="2">
    <location>
        <begin position="770"/>
        <end position="783"/>
    </location>
</feature>
<organism evidence="3">
    <name type="scientific">Fagus sylvatica</name>
    <name type="common">Beechnut</name>
    <dbReference type="NCBI Taxonomy" id="28930"/>
    <lineage>
        <taxon>Eukaryota</taxon>
        <taxon>Viridiplantae</taxon>
        <taxon>Streptophyta</taxon>
        <taxon>Embryophyta</taxon>
        <taxon>Tracheophyta</taxon>
        <taxon>Spermatophyta</taxon>
        <taxon>Magnoliopsida</taxon>
        <taxon>eudicotyledons</taxon>
        <taxon>Gunneridae</taxon>
        <taxon>Pentapetalae</taxon>
        <taxon>rosids</taxon>
        <taxon>fabids</taxon>
        <taxon>Fagales</taxon>
        <taxon>Fagaceae</taxon>
        <taxon>Fagus</taxon>
    </lineage>
</organism>
<comment type="similarity">
    <text evidence="1">Belongs to the caleosin family.</text>
</comment>
<dbReference type="Pfam" id="PF05042">
    <property type="entry name" value="Caleosin"/>
    <property type="match status" value="1"/>
</dbReference>
<sequence>MLSVVNKTAHLGGRYSRIDSFRPATIWSNFKEEDNFSCNAQLSDCQELPRFGRNLDWKMVIQCGKTLQQFPFAEPYLSNPSPTSCSFPSREVAFAHGFFPTRYKLIRKSETLRKRARAATACNSRIAKIFPGLARISIRKQPSGMEKTLQRPLFAGPHLLNPNSTSHKSKTLRKKVSQAFQRHQDRRKPTSGVTRLRAQSPPSSDELIRKFETLRKTATPAMTCNSRFADFSRFPTVPRMTYFGYQKAPKSSLEKASKKLYRHTNRGGFAGGATWHIRLPRVTQHEAASCKWRPGFRDMSDGRSEKRRATEKKSKNREEKTILEERETELVLARKMRQPGLNRDRPERGPVALKDSQNIVGSAFLEILSDQRQVGLQVQTFKEEGNLSYNVQLSDRQELPRFGRNLDRKMALRHGKTLWQPLFTGPYLSNPSSTSRKFKTIRKKILPHSRRVDPQVQNFKKEDTCSHNVQLSNCQDLPRFGRILDWKIALRHGKTLQQPLFAGSYLSNHSSTSCKFETLRNKHGKTLWQPLFAGPYLPNPSSTSRKFETLRKKVSQAFQGHQDHRKPTSGATSTVRGKIDESKEIMLEIRNVFPQRGHICALILPYSLRVDAQLRNFKKEDACSHNVQLLNRQDLPRFGRILDRKMALGMEKHSGGLCLQGRISQTQALFLQVRNFKEEDLPRAMDAPNTENINGTYGHKHHNMSVLQQHVAFFDKDHDGIIYPSDTYRGNEKQWPWAINRAQDVGRLVQHHSQTPPQKSSVAAPAVRGSDGEDKTRAEEAKKAAMAAEADTTQGQRPP</sequence>
<reference evidence="3" key="1">
    <citation type="submission" date="2018-02" db="EMBL/GenBank/DDBJ databases">
        <authorList>
            <person name="Cohen D.B."/>
            <person name="Kent A.D."/>
        </authorList>
    </citation>
    <scope>NUCLEOTIDE SEQUENCE</scope>
</reference>
<accession>A0A2N9EVX4</accession>
<dbReference type="AlphaFoldDB" id="A0A2N9EVX4"/>
<feature type="region of interest" description="Disordered" evidence="2">
    <location>
        <begin position="557"/>
        <end position="576"/>
    </location>
</feature>
<protein>
    <submittedName>
        <fullName evidence="3">Uncharacterized protein</fullName>
    </submittedName>
</protein>
<dbReference type="EMBL" id="OIVN01000354">
    <property type="protein sequence ID" value="SPC78850.1"/>
    <property type="molecule type" value="Genomic_DNA"/>
</dbReference>
<evidence type="ECO:0000256" key="2">
    <source>
        <dbReference type="SAM" id="MobiDB-lite"/>
    </source>
</evidence>
<proteinExistence type="inferred from homology"/>
<feature type="region of interest" description="Disordered" evidence="2">
    <location>
        <begin position="293"/>
        <end position="320"/>
    </location>
</feature>
<feature type="compositionally biased region" description="Basic and acidic residues" evidence="2">
    <location>
        <begin position="295"/>
        <end position="320"/>
    </location>
</feature>
<dbReference type="PANTHER" id="PTHR31495:SF20">
    <property type="entry name" value="CALEOSIN-RELATED FAMILY PROTEIN"/>
    <property type="match status" value="1"/>
</dbReference>
<gene>
    <name evidence="3" type="ORF">FSB_LOCUS6732</name>
</gene>